<keyword evidence="6" id="KW-1185">Reference proteome</keyword>
<dbReference type="PANTHER" id="PTHR43761">
    <property type="entry name" value="D-ISOMER SPECIFIC 2-HYDROXYACID DEHYDROGENASE FAMILY PROTEIN (AFU_ORTHOLOGUE AFUA_1G13630)"/>
    <property type="match status" value="1"/>
</dbReference>
<dbReference type="SUPFAM" id="SSF51735">
    <property type="entry name" value="NAD(P)-binding Rossmann-fold domains"/>
    <property type="match status" value="1"/>
</dbReference>
<evidence type="ECO:0000313" key="5">
    <source>
        <dbReference type="EMBL" id="RPB26792.1"/>
    </source>
</evidence>
<proteinExistence type="inferred from homology"/>
<dbReference type="AlphaFoldDB" id="A0A3N4M069"/>
<feature type="domain" description="D-isomer specific 2-hydroxyacid dehydrogenase catalytic" evidence="4">
    <location>
        <begin position="52"/>
        <end position="211"/>
    </location>
</feature>
<evidence type="ECO:0000256" key="2">
    <source>
        <dbReference type="ARBA" id="ARBA00023002"/>
    </source>
</evidence>
<dbReference type="InterPro" id="IPR050418">
    <property type="entry name" value="D-iso_2-hydroxyacid_DH_PdxB"/>
</dbReference>
<dbReference type="GO" id="GO:0051287">
    <property type="term" value="F:NAD binding"/>
    <property type="evidence" value="ECO:0007669"/>
    <property type="project" value="InterPro"/>
</dbReference>
<protein>
    <submittedName>
        <fullName evidence="5">Formate/glycerate dehydrogenase catalytic domain-like protein</fullName>
    </submittedName>
</protein>
<reference evidence="5 6" key="1">
    <citation type="journal article" date="2018" name="Nat. Ecol. Evol.">
        <title>Pezizomycetes genomes reveal the molecular basis of ectomycorrhizal truffle lifestyle.</title>
        <authorList>
            <person name="Murat C."/>
            <person name="Payen T."/>
            <person name="Noel B."/>
            <person name="Kuo A."/>
            <person name="Morin E."/>
            <person name="Chen J."/>
            <person name="Kohler A."/>
            <person name="Krizsan K."/>
            <person name="Balestrini R."/>
            <person name="Da Silva C."/>
            <person name="Montanini B."/>
            <person name="Hainaut M."/>
            <person name="Levati E."/>
            <person name="Barry K.W."/>
            <person name="Belfiori B."/>
            <person name="Cichocki N."/>
            <person name="Clum A."/>
            <person name="Dockter R.B."/>
            <person name="Fauchery L."/>
            <person name="Guy J."/>
            <person name="Iotti M."/>
            <person name="Le Tacon F."/>
            <person name="Lindquist E.A."/>
            <person name="Lipzen A."/>
            <person name="Malagnac F."/>
            <person name="Mello A."/>
            <person name="Molinier V."/>
            <person name="Miyauchi S."/>
            <person name="Poulain J."/>
            <person name="Riccioni C."/>
            <person name="Rubini A."/>
            <person name="Sitrit Y."/>
            <person name="Splivallo R."/>
            <person name="Traeger S."/>
            <person name="Wang M."/>
            <person name="Zifcakova L."/>
            <person name="Wipf D."/>
            <person name="Zambonelli A."/>
            <person name="Paolocci F."/>
            <person name="Nowrousian M."/>
            <person name="Ottonello S."/>
            <person name="Baldrian P."/>
            <person name="Spatafora J.W."/>
            <person name="Henrissat B."/>
            <person name="Nagy L.G."/>
            <person name="Aury J.M."/>
            <person name="Wincker P."/>
            <person name="Grigoriev I.V."/>
            <person name="Bonfante P."/>
            <person name="Martin F.M."/>
        </authorList>
    </citation>
    <scope>NUCLEOTIDE SEQUENCE [LARGE SCALE GENOMIC DNA]</scope>
    <source>
        <strain evidence="5 6">ATCC MYA-4762</strain>
    </source>
</reference>
<keyword evidence="3" id="KW-0520">NAD</keyword>
<evidence type="ECO:0000259" key="4">
    <source>
        <dbReference type="Pfam" id="PF00389"/>
    </source>
</evidence>
<comment type="similarity">
    <text evidence="1">Belongs to the D-isomer specific 2-hydroxyacid dehydrogenase family.</text>
</comment>
<dbReference type="STRING" id="1051890.A0A3N4M069"/>
<dbReference type="InterPro" id="IPR036291">
    <property type="entry name" value="NAD(P)-bd_dom_sf"/>
</dbReference>
<dbReference type="EMBL" id="ML121533">
    <property type="protein sequence ID" value="RPB26792.1"/>
    <property type="molecule type" value="Genomic_DNA"/>
</dbReference>
<dbReference type="PANTHER" id="PTHR43761:SF1">
    <property type="entry name" value="D-ISOMER SPECIFIC 2-HYDROXYACID DEHYDROGENASE CATALYTIC DOMAIN-CONTAINING PROTEIN-RELATED"/>
    <property type="match status" value="1"/>
</dbReference>
<evidence type="ECO:0000256" key="1">
    <source>
        <dbReference type="ARBA" id="ARBA00005854"/>
    </source>
</evidence>
<evidence type="ECO:0000256" key="3">
    <source>
        <dbReference type="ARBA" id="ARBA00023027"/>
    </source>
</evidence>
<gene>
    <name evidence="5" type="ORF">L211DRAFT_856154</name>
</gene>
<evidence type="ECO:0000313" key="6">
    <source>
        <dbReference type="Proteomes" id="UP000267821"/>
    </source>
</evidence>
<dbReference type="Proteomes" id="UP000267821">
    <property type="component" value="Unassembled WGS sequence"/>
</dbReference>
<organism evidence="5 6">
    <name type="scientific">Terfezia boudieri ATCC MYA-4762</name>
    <dbReference type="NCBI Taxonomy" id="1051890"/>
    <lineage>
        <taxon>Eukaryota</taxon>
        <taxon>Fungi</taxon>
        <taxon>Dikarya</taxon>
        <taxon>Ascomycota</taxon>
        <taxon>Pezizomycotina</taxon>
        <taxon>Pezizomycetes</taxon>
        <taxon>Pezizales</taxon>
        <taxon>Pezizaceae</taxon>
        <taxon>Terfezia</taxon>
    </lineage>
</organism>
<dbReference type="SUPFAM" id="SSF52283">
    <property type="entry name" value="Formate/glycerate dehydrogenase catalytic domain-like"/>
    <property type="match status" value="1"/>
</dbReference>
<dbReference type="GO" id="GO:0016616">
    <property type="term" value="F:oxidoreductase activity, acting on the CH-OH group of donors, NAD or NADP as acceptor"/>
    <property type="evidence" value="ECO:0007669"/>
    <property type="project" value="InterPro"/>
</dbReference>
<keyword evidence="2" id="KW-0560">Oxidoreductase</keyword>
<dbReference type="InParanoid" id="A0A3N4M069"/>
<accession>A0A3N4M069</accession>
<sequence>MTEPREIIGGPRQATANYLSISTSPISTSILPYAHMRTGEQLKPLATEDIKILLLENINKTARDIPDKQGYQMEFLKGLLSEDKLIEKISECRDIHAIEEAKNLLAVGCFCIGINQVDLEYARKHGIVVLNSPFSNSRSVAELMLAEIITLARQLGGRNEELYRREWNKVSNKCWEIRRKALVSTLTELLSMADFVTWHVPKLLETKNMIGKVQFLEMKHICRRIPALFEHMTAGRIAGAALDAYSNEPAENGPHNFDRLNTWVKDLRGLTNLILTPHIEVLTRYINEGSPIGSVNMPKVTLRSIGQSQEDHVRIIFIHQASDQSIPS</sequence>
<dbReference type="Gene3D" id="3.40.50.720">
    <property type="entry name" value="NAD(P)-binding Rossmann-like Domain"/>
    <property type="match status" value="3"/>
</dbReference>
<name>A0A3N4M069_9PEZI</name>
<dbReference type="InterPro" id="IPR006139">
    <property type="entry name" value="D-isomer_2_OHA_DH_cat_dom"/>
</dbReference>
<dbReference type="Pfam" id="PF00389">
    <property type="entry name" value="2-Hacid_dh"/>
    <property type="match status" value="1"/>
</dbReference>
<dbReference type="OrthoDB" id="1621027at2759"/>